<name>A0ABU4BS78_RHOGO</name>
<keyword evidence="1" id="KW-0812">Transmembrane</keyword>
<protein>
    <submittedName>
        <fullName evidence="2">Uncharacterized protein</fullName>
    </submittedName>
</protein>
<sequence>MTHAQMAPEYVAASKKQCPLTIPLAVIGDVDVPEFDALDTALAVDWSWPDEADVDRNDISVDRGELSIDGEPKLEPAPSWTAGKWGMVVGSALSAITFTSLGTLYVLREFGGWPA</sequence>
<keyword evidence="1" id="KW-0472">Membrane</keyword>
<evidence type="ECO:0000313" key="3">
    <source>
        <dbReference type="Proteomes" id="UP001185927"/>
    </source>
</evidence>
<reference evidence="2 3" key="1">
    <citation type="submission" date="2023-10" db="EMBL/GenBank/DDBJ databases">
        <title>Development of a sustainable strategy for remediation of hydrocarbon-contaminated territories based on the waste exchange concept.</title>
        <authorList>
            <person name="Krivoruchko A."/>
        </authorList>
    </citation>
    <scope>NUCLEOTIDE SEQUENCE [LARGE SCALE GENOMIC DNA]</scope>
    <source>
        <strain evidence="2 3">IEGM 1203</strain>
    </source>
</reference>
<evidence type="ECO:0000256" key="1">
    <source>
        <dbReference type="SAM" id="Phobius"/>
    </source>
</evidence>
<dbReference type="RefSeq" id="WP_317541243.1">
    <property type="nucleotide sequence ID" value="NZ_JAWLKB010000004.1"/>
</dbReference>
<comment type="caution">
    <text evidence="2">The sequence shown here is derived from an EMBL/GenBank/DDBJ whole genome shotgun (WGS) entry which is preliminary data.</text>
</comment>
<feature type="transmembrane region" description="Helical" evidence="1">
    <location>
        <begin position="85"/>
        <end position="107"/>
    </location>
</feature>
<dbReference type="EMBL" id="JAWLKB010000004">
    <property type="protein sequence ID" value="MDV6267033.1"/>
    <property type="molecule type" value="Genomic_DNA"/>
</dbReference>
<accession>A0ABU4BS78</accession>
<keyword evidence="3" id="KW-1185">Reference proteome</keyword>
<gene>
    <name evidence="2" type="ORF">R3Q16_10505</name>
</gene>
<proteinExistence type="predicted"/>
<organism evidence="2 3">
    <name type="scientific">Rhodococcus globerulus</name>
    <dbReference type="NCBI Taxonomy" id="33008"/>
    <lineage>
        <taxon>Bacteria</taxon>
        <taxon>Bacillati</taxon>
        <taxon>Actinomycetota</taxon>
        <taxon>Actinomycetes</taxon>
        <taxon>Mycobacteriales</taxon>
        <taxon>Nocardiaceae</taxon>
        <taxon>Rhodococcus</taxon>
    </lineage>
</organism>
<evidence type="ECO:0000313" key="2">
    <source>
        <dbReference type="EMBL" id="MDV6267033.1"/>
    </source>
</evidence>
<keyword evidence="1" id="KW-1133">Transmembrane helix</keyword>
<dbReference type="Proteomes" id="UP001185927">
    <property type="component" value="Unassembled WGS sequence"/>
</dbReference>